<gene>
    <name evidence="1" type="ORF">C942_03523</name>
</gene>
<name>L8J7Q6_9GAMM</name>
<dbReference type="RefSeq" id="WP_007470370.1">
    <property type="nucleotide sequence ID" value="NZ_AMZO01000038.1"/>
</dbReference>
<keyword evidence="2" id="KW-1185">Reference proteome</keyword>
<protein>
    <submittedName>
        <fullName evidence="1">Uncharacterized protein</fullName>
    </submittedName>
</protein>
<evidence type="ECO:0000313" key="2">
    <source>
        <dbReference type="Proteomes" id="UP000011134"/>
    </source>
</evidence>
<accession>L8J7Q6</accession>
<dbReference type="Proteomes" id="UP000011134">
    <property type="component" value="Unassembled WGS sequence"/>
</dbReference>
<reference evidence="1 2" key="1">
    <citation type="submission" date="2012-12" db="EMBL/GenBank/DDBJ databases">
        <title>Genome Assembly of Photobacterium sp. AK15.</title>
        <authorList>
            <person name="Khatri I."/>
            <person name="Vaidya B."/>
            <person name="Srinivas T.N.R."/>
            <person name="Subramanian S."/>
            <person name="Pinnaka A."/>
        </authorList>
    </citation>
    <scope>NUCLEOTIDE SEQUENCE [LARGE SCALE GENOMIC DNA]</scope>
    <source>
        <strain evidence="1 2">AK15</strain>
    </source>
</reference>
<dbReference type="EMBL" id="AMZO01000038">
    <property type="protein sequence ID" value="ELR63507.1"/>
    <property type="molecule type" value="Genomic_DNA"/>
</dbReference>
<dbReference type="AlphaFoldDB" id="L8J7Q6"/>
<evidence type="ECO:0000313" key="1">
    <source>
        <dbReference type="EMBL" id="ELR63507.1"/>
    </source>
</evidence>
<sequence>MTKKYQFFSIPGTHRKEFTYLDMSSDTFLIEKKALLAQGFIVEDDVIYAENATEAVKKFDSNYLYALEQYNLATNPFYTLLLFFQWLNSRIRKN</sequence>
<comment type="caution">
    <text evidence="1">The sequence shown here is derived from an EMBL/GenBank/DDBJ whole genome shotgun (WGS) entry which is preliminary data.</text>
</comment>
<dbReference type="PATRIC" id="fig|1056511.3.peg.4447"/>
<organism evidence="1 2">
    <name type="scientific">Photobacterium marinum</name>
    <dbReference type="NCBI Taxonomy" id="1056511"/>
    <lineage>
        <taxon>Bacteria</taxon>
        <taxon>Pseudomonadati</taxon>
        <taxon>Pseudomonadota</taxon>
        <taxon>Gammaproteobacteria</taxon>
        <taxon>Vibrionales</taxon>
        <taxon>Vibrionaceae</taxon>
        <taxon>Photobacterium</taxon>
    </lineage>
</organism>
<proteinExistence type="predicted"/>
<dbReference type="OrthoDB" id="8595084at2"/>